<evidence type="ECO:0008006" key="3">
    <source>
        <dbReference type="Google" id="ProtNLM"/>
    </source>
</evidence>
<keyword evidence="2" id="KW-1185">Reference proteome</keyword>
<comment type="caution">
    <text evidence="1">The sequence shown here is derived from an EMBL/GenBank/DDBJ whole genome shotgun (WGS) entry which is preliminary data.</text>
</comment>
<dbReference type="Proteomes" id="UP000276133">
    <property type="component" value="Unassembled WGS sequence"/>
</dbReference>
<protein>
    <recommendedName>
        <fullName evidence="3">RNA-directed DNA polymerase from mobile element jockey-like</fullName>
    </recommendedName>
</protein>
<dbReference type="AlphaFoldDB" id="A0A3M7S6X0"/>
<gene>
    <name evidence="1" type="ORF">BpHYR1_026848</name>
</gene>
<dbReference type="EMBL" id="REGN01001934">
    <property type="protein sequence ID" value="RNA31512.1"/>
    <property type="molecule type" value="Genomic_DNA"/>
</dbReference>
<evidence type="ECO:0000313" key="1">
    <source>
        <dbReference type="EMBL" id="RNA31512.1"/>
    </source>
</evidence>
<evidence type="ECO:0000313" key="2">
    <source>
        <dbReference type="Proteomes" id="UP000276133"/>
    </source>
</evidence>
<organism evidence="1 2">
    <name type="scientific">Brachionus plicatilis</name>
    <name type="common">Marine rotifer</name>
    <name type="synonym">Brachionus muelleri</name>
    <dbReference type="NCBI Taxonomy" id="10195"/>
    <lineage>
        <taxon>Eukaryota</taxon>
        <taxon>Metazoa</taxon>
        <taxon>Spiralia</taxon>
        <taxon>Gnathifera</taxon>
        <taxon>Rotifera</taxon>
        <taxon>Eurotatoria</taxon>
        <taxon>Monogononta</taxon>
        <taxon>Pseudotrocha</taxon>
        <taxon>Ploima</taxon>
        <taxon>Brachionidae</taxon>
        <taxon>Brachionus</taxon>
    </lineage>
</organism>
<proteinExistence type="predicted"/>
<accession>A0A3M7S6X0</accession>
<sequence>MIVNLQILLNKCGEFEGLWRINFNPTKSVIICQNWSKNEESRDLYLNGVKIQKEHSLVYLGFPIEQEAPYSLNGVDCRAFCLEPKVLARLFIFCRSMNQKAEHLNIYFNKSKCSEGSFIQQIKDVGKLYSINFVKNYSNRQS</sequence>
<reference evidence="1 2" key="1">
    <citation type="journal article" date="2018" name="Sci. Rep.">
        <title>Genomic signatures of local adaptation to the degree of environmental predictability in rotifers.</title>
        <authorList>
            <person name="Franch-Gras L."/>
            <person name="Hahn C."/>
            <person name="Garcia-Roger E.M."/>
            <person name="Carmona M.J."/>
            <person name="Serra M."/>
            <person name="Gomez A."/>
        </authorList>
    </citation>
    <scope>NUCLEOTIDE SEQUENCE [LARGE SCALE GENOMIC DNA]</scope>
    <source>
        <strain evidence="1">HYR1</strain>
    </source>
</reference>
<name>A0A3M7S6X0_BRAPC</name>